<proteinExistence type="predicted"/>
<accession>A0A315Y459</accession>
<name>A0A315Y459_RUMFL</name>
<sequence>MKINLKQIFDIVGESKKFGYEIGIDELEGVKGFSFSTPVSLDGKFYNRAGVVYLEYSASFEMLHTCDRCLKEFSKNYDLSFEHIVVPSVSNSDNDDYIVADGESIEVNEIALTDMLLSLPTKVLCREDCKGLCMVCGCDLNEMQCDHLNNNEL</sequence>
<dbReference type="AlphaFoldDB" id="A0A315Y459"/>
<evidence type="ECO:0000313" key="1">
    <source>
        <dbReference type="EMBL" id="PWJ15149.1"/>
    </source>
</evidence>
<dbReference type="STRING" id="1265.SAMN02910280_1966"/>
<dbReference type="Proteomes" id="UP000245720">
    <property type="component" value="Unassembled WGS sequence"/>
</dbReference>
<dbReference type="RefSeq" id="WP_109724975.1">
    <property type="nucleotide sequence ID" value="NZ_CAMOTJ010000030.1"/>
</dbReference>
<dbReference type="EMBL" id="QGDI01000001">
    <property type="protein sequence ID" value="PWJ15149.1"/>
    <property type="molecule type" value="Genomic_DNA"/>
</dbReference>
<reference evidence="1 2" key="1">
    <citation type="submission" date="2018-05" db="EMBL/GenBank/DDBJ databases">
        <title>The Hungate 1000. A catalogue of reference genomes from the rumen microbiome.</title>
        <authorList>
            <person name="Kelly W."/>
        </authorList>
    </citation>
    <scope>NUCLEOTIDE SEQUENCE [LARGE SCALE GENOMIC DNA]</scope>
    <source>
        <strain evidence="1 2">SAb67</strain>
    </source>
</reference>
<gene>
    <name evidence="1" type="ORF">IE37_00040</name>
</gene>
<comment type="caution">
    <text evidence="1">The sequence shown here is derived from an EMBL/GenBank/DDBJ whole genome shotgun (WGS) entry which is preliminary data.</text>
</comment>
<evidence type="ECO:0008006" key="3">
    <source>
        <dbReference type="Google" id="ProtNLM"/>
    </source>
</evidence>
<dbReference type="InterPro" id="IPR003772">
    <property type="entry name" value="YceD"/>
</dbReference>
<dbReference type="OrthoDB" id="9790372at2"/>
<evidence type="ECO:0000313" key="2">
    <source>
        <dbReference type="Proteomes" id="UP000245720"/>
    </source>
</evidence>
<organism evidence="1 2">
    <name type="scientific">Ruminococcus flavefaciens</name>
    <dbReference type="NCBI Taxonomy" id="1265"/>
    <lineage>
        <taxon>Bacteria</taxon>
        <taxon>Bacillati</taxon>
        <taxon>Bacillota</taxon>
        <taxon>Clostridia</taxon>
        <taxon>Eubacteriales</taxon>
        <taxon>Oscillospiraceae</taxon>
        <taxon>Ruminococcus</taxon>
    </lineage>
</organism>
<protein>
    <recommendedName>
        <fullName evidence="3">DUF177 domain-containing protein</fullName>
    </recommendedName>
</protein>
<dbReference type="Pfam" id="PF02620">
    <property type="entry name" value="YceD"/>
    <property type="match status" value="1"/>
</dbReference>